<evidence type="ECO:0000313" key="2">
    <source>
        <dbReference type="EMBL" id="TCV94856.1"/>
    </source>
</evidence>
<dbReference type="Proteomes" id="UP000295645">
    <property type="component" value="Unassembled WGS sequence"/>
</dbReference>
<protein>
    <recommendedName>
        <fullName evidence="4">Ig-like protein group 2</fullName>
    </recommendedName>
</protein>
<name>A0A4R3YR57_9GAMM</name>
<proteinExistence type="predicted"/>
<dbReference type="AlphaFoldDB" id="A0A4R3YR57"/>
<dbReference type="SUPFAM" id="SSF49373">
    <property type="entry name" value="Invasin/intimin cell-adhesion fragments"/>
    <property type="match status" value="1"/>
</dbReference>
<sequence>MSTKANVAPDLPDFAGASPAIDFYTDTRTQLVVRVPSLPGPGRIVQAFAEGSGEVSGSEAVFVANAPVDLTIDYTKLKTLYDAATKADASVGIYYKLDGIRSDPRPLGLTNSFASVALPEPRVMRETNNQVNASVPDLVVRVTTAAKLQVGDIVTFYFAYAAAGQPEPFPPVTATFNPPAGSADQFLEATVANGLANNIGRQFKISYEIKRGTTTSQRSAINTVKVVAGPAAGIAFGTDYTHDTYPYAVALDSNGVVKPPLVPDPAAYYTRTATGGTPPYTYSAQSLEADAHSVVTIESATGRLLATGNGTARITATDTKGASASYVVTVTGVFVWKNYTKGPGFDGNGKAPFARAAALPPTGWRFPMLGDFEFLWRSYLSGQADSYDVAEYLGWAGGRFAPCYYWTSDTDVNARFFFCWWLLWAWGSRPTPAPAPAPIPPPPPPPPVPPPPQAWAFDMNGDQVASSTGAIEYQRAYIDQTIPQFVALIQDPPNVGKKG</sequence>
<reference evidence="2 3" key="1">
    <citation type="submission" date="2019-03" db="EMBL/GenBank/DDBJ databases">
        <title>Above-ground endophytic microbial communities from plants in different locations in the United States.</title>
        <authorList>
            <person name="Frank C."/>
        </authorList>
    </citation>
    <scope>NUCLEOTIDE SEQUENCE [LARGE SCALE GENOMIC DNA]</scope>
    <source>
        <strain evidence="2 3">LP_13_YM</strain>
    </source>
</reference>
<dbReference type="InterPro" id="IPR008964">
    <property type="entry name" value="Invasin/intimin_cell_adhesion"/>
</dbReference>
<evidence type="ECO:0000313" key="3">
    <source>
        <dbReference type="Proteomes" id="UP000295645"/>
    </source>
</evidence>
<dbReference type="EMBL" id="SMCS01000003">
    <property type="protein sequence ID" value="TCV94856.1"/>
    <property type="molecule type" value="Genomic_DNA"/>
</dbReference>
<comment type="caution">
    <text evidence="2">The sequence shown here is derived from an EMBL/GenBank/DDBJ whole genome shotgun (WGS) entry which is preliminary data.</text>
</comment>
<dbReference type="RefSeq" id="WP_132143536.1">
    <property type="nucleotide sequence ID" value="NZ_SMCS01000003.1"/>
</dbReference>
<evidence type="ECO:0008006" key="4">
    <source>
        <dbReference type="Google" id="ProtNLM"/>
    </source>
</evidence>
<feature type="compositionally biased region" description="Pro residues" evidence="1">
    <location>
        <begin position="433"/>
        <end position="453"/>
    </location>
</feature>
<feature type="region of interest" description="Disordered" evidence="1">
    <location>
        <begin position="433"/>
        <end position="459"/>
    </location>
</feature>
<keyword evidence="3" id="KW-1185">Reference proteome</keyword>
<gene>
    <name evidence="2" type="ORF">EC912_103345</name>
</gene>
<organism evidence="2 3">
    <name type="scientific">Luteibacter rhizovicinus</name>
    <dbReference type="NCBI Taxonomy" id="242606"/>
    <lineage>
        <taxon>Bacteria</taxon>
        <taxon>Pseudomonadati</taxon>
        <taxon>Pseudomonadota</taxon>
        <taxon>Gammaproteobacteria</taxon>
        <taxon>Lysobacterales</taxon>
        <taxon>Rhodanobacteraceae</taxon>
        <taxon>Luteibacter</taxon>
    </lineage>
</organism>
<accession>A0A4R3YR57</accession>
<evidence type="ECO:0000256" key="1">
    <source>
        <dbReference type="SAM" id="MobiDB-lite"/>
    </source>
</evidence>
<dbReference type="Gene3D" id="2.60.40.1080">
    <property type="match status" value="1"/>
</dbReference>